<protein>
    <submittedName>
        <fullName evidence="2">Uncharacterized protein</fullName>
    </submittedName>
</protein>
<sequence>MVVSISAKMRRAASSSKDVQNASSIRCLSFGVVLIATVSFRSNHAMAFSVNDCAPMSFASHRVVSSQINQRCSQIMTMSRHDEDNNCNNYHETQMKRLPGRKRALLRKYGKSIALSTTLLYGPMALIPSGRHNLGSTAHAASPTMAATNTLSGGDYKFKDFKDIKGKISLAPGANVQQYEEILAKVEVEGEKAFEDLKHGDIAALTIGESRAEIGEASSSSGKSLVKKKQKESKKKSQVSEWESEEFGFGEGDDDDLDSGVLSLASSGAPTKGKLSPSKSKSGVSGSGEKGGGDVLLTDKMAYNNYKAPMSKEEQTKVIKKFAFYSIFPVFVITTIRGQIKAYKEKKWFGYDEHPGDHEFRSLRISKIKSVSTYGRRNY</sequence>
<evidence type="ECO:0000313" key="2">
    <source>
        <dbReference type="EMBL" id="KAL3788867.1"/>
    </source>
</evidence>
<comment type="caution">
    <text evidence="2">The sequence shown here is derived from an EMBL/GenBank/DDBJ whole genome shotgun (WGS) entry which is preliminary data.</text>
</comment>
<feature type="region of interest" description="Disordered" evidence="1">
    <location>
        <begin position="216"/>
        <end position="292"/>
    </location>
</feature>
<accession>A0ABD3PM70</accession>
<gene>
    <name evidence="2" type="ORF">ACHAW5_009224</name>
</gene>
<reference evidence="2 3" key="1">
    <citation type="submission" date="2024-10" db="EMBL/GenBank/DDBJ databases">
        <title>Updated reference genomes for cyclostephanoid diatoms.</title>
        <authorList>
            <person name="Roberts W.R."/>
            <person name="Alverson A.J."/>
        </authorList>
    </citation>
    <scope>NUCLEOTIDE SEQUENCE [LARGE SCALE GENOMIC DNA]</scope>
    <source>
        <strain evidence="2 3">AJA276-08</strain>
    </source>
</reference>
<organism evidence="2 3">
    <name type="scientific">Stephanodiscus triporus</name>
    <dbReference type="NCBI Taxonomy" id="2934178"/>
    <lineage>
        <taxon>Eukaryota</taxon>
        <taxon>Sar</taxon>
        <taxon>Stramenopiles</taxon>
        <taxon>Ochrophyta</taxon>
        <taxon>Bacillariophyta</taxon>
        <taxon>Coscinodiscophyceae</taxon>
        <taxon>Thalassiosirophycidae</taxon>
        <taxon>Stephanodiscales</taxon>
        <taxon>Stephanodiscaceae</taxon>
        <taxon>Stephanodiscus</taxon>
    </lineage>
</organism>
<keyword evidence="3" id="KW-1185">Reference proteome</keyword>
<dbReference type="Proteomes" id="UP001530315">
    <property type="component" value="Unassembled WGS sequence"/>
</dbReference>
<feature type="compositionally biased region" description="Acidic residues" evidence="1">
    <location>
        <begin position="242"/>
        <end position="258"/>
    </location>
</feature>
<dbReference type="EMBL" id="JALLAZ020000708">
    <property type="protein sequence ID" value="KAL3788867.1"/>
    <property type="molecule type" value="Genomic_DNA"/>
</dbReference>
<feature type="compositionally biased region" description="Basic residues" evidence="1">
    <location>
        <begin position="225"/>
        <end position="237"/>
    </location>
</feature>
<name>A0ABD3PM70_9STRA</name>
<feature type="compositionally biased region" description="Low complexity" evidence="1">
    <location>
        <begin position="259"/>
        <end position="284"/>
    </location>
</feature>
<dbReference type="AlphaFoldDB" id="A0ABD3PM70"/>
<evidence type="ECO:0000256" key="1">
    <source>
        <dbReference type="SAM" id="MobiDB-lite"/>
    </source>
</evidence>
<proteinExistence type="predicted"/>
<evidence type="ECO:0000313" key="3">
    <source>
        <dbReference type="Proteomes" id="UP001530315"/>
    </source>
</evidence>